<dbReference type="CDD" id="cd02133">
    <property type="entry name" value="PA_C5a_like"/>
    <property type="match status" value="1"/>
</dbReference>
<dbReference type="EMBL" id="LJJC01000006">
    <property type="protein sequence ID" value="KQL51106.1"/>
    <property type="molecule type" value="Genomic_DNA"/>
</dbReference>
<dbReference type="InterPro" id="IPR003137">
    <property type="entry name" value="PA_domain"/>
</dbReference>
<feature type="active site" description="Charge relay system" evidence="8 9">
    <location>
        <position position="146"/>
    </location>
</feature>
<feature type="domain" description="Peptidase S8/S53" evidence="12">
    <location>
        <begin position="137"/>
        <end position="526"/>
    </location>
</feature>
<feature type="chain" id="PRO_5006209314" description="Minor extracellular serine protease Vpr" evidence="11">
    <location>
        <begin position="24"/>
        <end position="751"/>
    </location>
</feature>
<feature type="signal peptide" evidence="11">
    <location>
        <begin position="1"/>
        <end position="23"/>
    </location>
</feature>
<dbReference type="Proteomes" id="UP000051888">
    <property type="component" value="Unassembled WGS sequence"/>
</dbReference>
<evidence type="ECO:0000256" key="9">
    <source>
        <dbReference type="PROSITE-ProRule" id="PRU01240"/>
    </source>
</evidence>
<dbReference type="InterPro" id="IPR015500">
    <property type="entry name" value="Peptidase_S8_subtilisin-rel"/>
</dbReference>
<feature type="active site" description="Charge relay system" evidence="8 9">
    <location>
        <position position="185"/>
    </location>
</feature>
<evidence type="ECO:0000313" key="15">
    <source>
        <dbReference type="Proteomes" id="UP000051888"/>
    </source>
</evidence>
<dbReference type="PROSITE" id="PS00137">
    <property type="entry name" value="SUBTILASE_HIS"/>
    <property type="match status" value="1"/>
</dbReference>
<evidence type="ECO:0000259" key="13">
    <source>
        <dbReference type="Pfam" id="PF02225"/>
    </source>
</evidence>
<accession>A0A0Q3WTS8</accession>
<dbReference type="InterPro" id="IPR023828">
    <property type="entry name" value="Peptidase_S8_Ser-AS"/>
</dbReference>
<evidence type="ECO:0000313" key="14">
    <source>
        <dbReference type="EMBL" id="KQL51106.1"/>
    </source>
</evidence>
<reference evidence="14 15" key="1">
    <citation type="submission" date="2015-09" db="EMBL/GenBank/DDBJ databases">
        <title>Genome sequencing project for genomic taxonomy and phylogenomics of Bacillus-like bacteria.</title>
        <authorList>
            <person name="Liu B."/>
            <person name="Wang J."/>
            <person name="Zhu Y."/>
            <person name="Liu G."/>
            <person name="Chen Q."/>
            <person name="Chen Z."/>
            <person name="Lan J."/>
            <person name="Che J."/>
            <person name="Ge C."/>
            <person name="Shi H."/>
            <person name="Pan Z."/>
            <person name="Liu X."/>
        </authorList>
    </citation>
    <scope>NUCLEOTIDE SEQUENCE [LARGE SCALE GENOMIC DNA]</scope>
    <source>
        <strain evidence="14 15">LMG 18435</strain>
    </source>
</reference>
<keyword evidence="6 9" id="KW-0378">Hydrolase</keyword>
<evidence type="ECO:0000256" key="6">
    <source>
        <dbReference type="ARBA" id="ARBA00022801"/>
    </source>
</evidence>
<evidence type="ECO:0000256" key="1">
    <source>
        <dbReference type="ARBA" id="ARBA00011073"/>
    </source>
</evidence>
<dbReference type="OrthoDB" id="9798386at2"/>
<protein>
    <recommendedName>
        <fullName evidence="16">Minor extracellular serine protease Vpr</fullName>
    </recommendedName>
</protein>
<dbReference type="CDD" id="cd07474">
    <property type="entry name" value="Peptidases_S8_subtilisin_Vpr-like"/>
    <property type="match status" value="1"/>
</dbReference>
<dbReference type="Pfam" id="PF00082">
    <property type="entry name" value="Peptidase_S8"/>
    <property type="match status" value="1"/>
</dbReference>
<dbReference type="PROSITE" id="PS51892">
    <property type="entry name" value="SUBTILASE"/>
    <property type="match status" value="1"/>
</dbReference>
<dbReference type="InterPro" id="IPR046450">
    <property type="entry name" value="PA_dom_sf"/>
</dbReference>
<feature type="active site" description="Charge relay system" evidence="8 9">
    <location>
        <position position="475"/>
    </location>
</feature>
<dbReference type="PRINTS" id="PR00723">
    <property type="entry name" value="SUBTILISIN"/>
</dbReference>
<dbReference type="PANTHER" id="PTHR43806">
    <property type="entry name" value="PEPTIDASE S8"/>
    <property type="match status" value="1"/>
</dbReference>
<dbReference type="Pfam" id="PF02225">
    <property type="entry name" value="PA"/>
    <property type="match status" value="1"/>
</dbReference>
<keyword evidence="7 9" id="KW-0720">Serine protease</keyword>
<dbReference type="Gene3D" id="3.50.30.30">
    <property type="match status" value="1"/>
</dbReference>
<dbReference type="Gene3D" id="3.40.50.200">
    <property type="entry name" value="Peptidase S8/S53 domain"/>
    <property type="match status" value="1"/>
</dbReference>
<organism evidence="14 15">
    <name type="scientific">Heyndrickxia shackletonii</name>
    <dbReference type="NCBI Taxonomy" id="157838"/>
    <lineage>
        <taxon>Bacteria</taxon>
        <taxon>Bacillati</taxon>
        <taxon>Bacillota</taxon>
        <taxon>Bacilli</taxon>
        <taxon>Bacillales</taxon>
        <taxon>Bacillaceae</taxon>
        <taxon>Heyndrickxia</taxon>
    </lineage>
</organism>
<evidence type="ECO:0000256" key="5">
    <source>
        <dbReference type="ARBA" id="ARBA00022729"/>
    </source>
</evidence>
<evidence type="ECO:0000259" key="12">
    <source>
        <dbReference type="Pfam" id="PF00082"/>
    </source>
</evidence>
<gene>
    <name evidence="14" type="ORF">AN964_19045</name>
</gene>
<comment type="similarity">
    <text evidence="1 9 10">Belongs to the peptidase S8 family.</text>
</comment>
<comment type="caution">
    <text evidence="14">The sequence shown here is derived from an EMBL/GenBank/DDBJ whole genome shotgun (WGS) entry which is preliminary data.</text>
</comment>
<name>A0A0Q3WTS8_9BACI</name>
<keyword evidence="3" id="KW-0964">Secreted</keyword>
<keyword evidence="2" id="KW-0134">Cell wall</keyword>
<keyword evidence="15" id="KW-1185">Reference proteome</keyword>
<evidence type="ECO:0000256" key="8">
    <source>
        <dbReference type="PIRSR" id="PIRSR615500-1"/>
    </source>
</evidence>
<keyword evidence="5 11" id="KW-0732">Signal</keyword>
<dbReference type="InterPro" id="IPR050131">
    <property type="entry name" value="Peptidase_S8_subtilisin-like"/>
</dbReference>
<proteinExistence type="inferred from homology"/>
<dbReference type="STRING" id="157838.AN964_19045"/>
<evidence type="ECO:0000256" key="7">
    <source>
        <dbReference type="ARBA" id="ARBA00022825"/>
    </source>
</evidence>
<keyword evidence="4 9" id="KW-0645">Protease</keyword>
<dbReference type="PROSITE" id="PS00136">
    <property type="entry name" value="SUBTILASE_ASP"/>
    <property type="match status" value="1"/>
</dbReference>
<evidence type="ECO:0000256" key="3">
    <source>
        <dbReference type="ARBA" id="ARBA00022525"/>
    </source>
</evidence>
<dbReference type="InterPro" id="IPR022398">
    <property type="entry name" value="Peptidase_S8_His-AS"/>
</dbReference>
<evidence type="ECO:0000256" key="10">
    <source>
        <dbReference type="RuleBase" id="RU003355"/>
    </source>
</evidence>
<evidence type="ECO:0000256" key="11">
    <source>
        <dbReference type="SAM" id="SignalP"/>
    </source>
</evidence>
<dbReference type="InterPro" id="IPR023827">
    <property type="entry name" value="Peptidase_S8_Asp-AS"/>
</dbReference>
<evidence type="ECO:0000256" key="2">
    <source>
        <dbReference type="ARBA" id="ARBA00022512"/>
    </source>
</evidence>
<dbReference type="AlphaFoldDB" id="A0A0Q3WTS8"/>
<dbReference type="SUPFAM" id="SSF52025">
    <property type="entry name" value="PA domain"/>
    <property type="match status" value="1"/>
</dbReference>
<evidence type="ECO:0008006" key="16">
    <source>
        <dbReference type="Google" id="ProtNLM"/>
    </source>
</evidence>
<dbReference type="PATRIC" id="fig|157838.3.peg.4210"/>
<dbReference type="PANTHER" id="PTHR43806:SF65">
    <property type="entry name" value="SERINE PROTEASE APRX"/>
    <property type="match status" value="1"/>
</dbReference>
<dbReference type="GO" id="GO:0006508">
    <property type="term" value="P:proteolysis"/>
    <property type="evidence" value="ECO:0007669"/>
    <property type="project" value="UniProtKB-KW"/>
</dbReference>
<feature type="domain" description="PA" evidence="13">
    <location>
        <begin position="347"/>
        <end position="410"/>
    </location>
</feature>
<dbReference type="InterPro" id="IPR000209">
    <property type="entry name" value="Peptidase_S8/S53_dom"/>
</dbReference>
<evidence type="ECO:0000256" key="4">
    <source>
        <dbReference type="ARBA" id="ARBA00022670"/>
    </source>
</evidence>
<dbReference type="InterPro" id="IPR034213">
    <property type="entry name" value="S8_Vpr-like"/>
</dbReference>
<dbReference type="RefSeq" id="WP_055741406.1">
    <property type="nucleotide sequence ID" value="NZ_JAAIWL010000022.1"/>
</dbReference>
<dbReference type="InterPro" id="IPR036852">
    <property type="entry name" value="Peptidase_S8/S53_dom_sf"/>
</dbReference>
<dbReference type="PROSITE" id="PS00138">
    <property type="entry name" value="SUBTILASE_SER"/>
    <property type="match status" value="1"/>
</dbReference>
<dbReference type="SUPFAM" id="SSF52743">
    <property type="entry name" value="Subtilisin-like"/>
    <property type="match status" value="1"/>
</dbReference>
<sequence length="751" mass="82386">MKKIWVFVVSAYLCIGMLHSSNAQVWKIPPLPKPSSNEEMIMIFSTTEPPKEEVIKEFLSGFQTLKIRYLFTEAFNGFSLKGEKEELERFAKSFNKVSAIFESNVYTTDFMNSESNQLIGMENARGIFDQYGNRLTGKGVKVGVIDTGLDYTHPDLIGSYKGGFDFVDGDHNPMEAMDQKGMTIHGTHVAGIIAANGKMRGVAPEVDLYSYRVLGPGGKGTTDQVLAAIDQSIKDKMDIINLSLGTNINGPDLPVSMALNKAVAKGVVAVTSNGNSGPNMWTVGSPGTSSSAISVGASTPPLYTPYLSIPTIKVNMPLSLLHGSKDWSFDRSVLIVDGGLGNRGEIKDANGKLVLIKRGGISFTEKVINAAEAGAVGVIMFNNTDGDFAGIIDKKCPIPAATIPRDSGELIRSEAKQKSLLASTIYKKEEDYLADFSSRGPVTVNWSVKPDVTAPGVAINSTIPKGSYTMLQGTSMSAPFVTGAAAIIKQAHPTWKPEEIKSALMNTAKPLFDQQEKQYKVFEQGAGRIQVEQAVKTQSLIIPGSLSFGILAEDKNNRTKYITVKNISNKTLNYSFNLNKFNPNIRWELPQSFSLQPKEEKSIPIRAILTREFNKTKEMIDGRLILEAGSQRIEIPYLFAVKEPSYPRIMGFSVVPGDKRGYIRYEAYLPMGAEEFGIALFDSETMSFIGFLDIKNHIGAGMVNNQLLLPKQTHLRRITAVAFAKNKGEEDFEEWSIPLRKEEALWSSSIK</sequence>
<dbReference type="GO" id="GO:0004252">
    <property type="term" value="F:serine-type endopeptidase activity"/>
    <property type="evidence" value="ECO:0007669"/>
    <property type="project" value="UniProtKB-UniRule"/>
</dbReference>